<reference evidence="2" key="1">
    <citation type="submission" date="2022-03" db="EMBL/GenBank/DDBJ databases">
        <authorList>
            <person name="Sayadi A."/>
        </authorList>
    </citation>
    <scope>NUCLEOTIDE SEQUENCE</scope>
</reference>
<organism evidence="2 3">
    <name type="scientific">Acanthoscelides obtectus</name>
    <name type="common">Bean weevil</name>
    <name type="synonym">Bruchus obtectus</name>
    <dbReference type="NCBI Taxonomy" id="200917"/>
    <lineage>
        <taxon>Eukaryota</taxon>
        <taxon>Metazoa</taxon>
        <taxon>Ecdysozoa</taxon>
        <taxon>Arthropoda</taxon>
        <taxon>Hexapoda</taxon>
        <taxon>Insecta</taxon>
        <taxon>Pterygota</taxon>
        <taxon>Neoptera</taxon>
        <taxon>Endopterygota</taxon>
        <taxon>Coleoptera</taxon>
        <taxon>Polyphaga</taxon>
        <taxon>Cucujiformia</taxon>
        <taxon>Chrysomeloidea</taxon>
        <taxon>Chrysomelidae</taxon>
        <taxon>Bruchinae</taxon>
        <taxon>Bruchini</taxon>
        <taxon>Acanthoscelides</taxon>
    </lineage>
</organism>
<evidence type="ECO:0000313" key="3">
    <source>
        <dbReference type="Proteomes" id="UP001152888"/>
    </source>
</evidence>
<comment type="caution">
    <text evidence="2">The sequence shown here is derived from an EMBL/GenBank/DDBJ whole genome shotgun (WGS) entry which is preliminary data.</text>
</comment>
<sequence length="71" mass="7930">MYDPVNGGVTSTESGQGSGSSFYTDNPLSASTSQWYPSGPYPEPTCSRCSRPFYFTDIMMERYCNTLYLQT</sequence>
<evidence type="ECO:0000313" key="2">
    <source>
        <dbReference type="EMBL" id="CAH1989611.1"/>
    </source>
</evidence>
<dbReference type="AlphaFoldDB" id="A0A9P0L718"/>
<dbReference type="EMBL" id="CAKOFQ010007067">
    <property type="protein sequence ID" value="CAH1989611.1"/>
    <property type="molecule type" value="Genomic_DNA"/>
</dbReference>
<gene>
    <name evidence="2" type="ORF">ACAOBT_LOCUS19127</name>
</gene>
<name>A0A9P0L718_ACAOB</name>
<dbReference type="Proteomes" id="UP001152888">
    <property type="component" value="Unassembled WGS sequence"/>
</dbReference>
<evidence type="ECO:0000256" key="1">
    <source>
        <dbReference type="SAM" id="MobiDB-lite"/>
    </source>
</evidence>
<accession>A0A9P0L718</accession>
<proteinExistence type="predicted"/>
<protein>
    <submittedName>
        <fullName evidence="2">Uncharacterized protein</fullName>
    </submittedName>
</protein>
<keyword evidence="3" id="KW-1185">Reference proteome</keyword>
<feature type="compositionally biased region" description="Low complexity" evidence="1">
    <location>
        <begin position="7"/>
        <end position="21"/>
    </location>
</feature>
<feature type="region of interest" description="Disordered" evidence="1">
    <location>
        <begin position="1"/>
        <end position="26"/>
    </location>
</feature>